<dbReference type="eggNOG" id="KOG1243">
    <property type="taxonomic scope" value="Eukaryota"/>
</dbReference>
<dbReference type="GO" id="GO:0004672">
    <property type="term" value="F:protein kinase activity"/>
    <property type="evidence" value="ECO:0007669"/>
    <property type="project" value="InterPro"/>
</dbReference>
<name>R7RYD6_STEHR</name>
<dbReference type="AlphaFoldDB" id="R7RYD6"/>
<dbReference type="SUPFAM" id="SSF48371">
    <property type="entry name" value="ARM repeat"/>
    <property type="match status" value="1"/>
</dbReference>
<proteinExistence type="predicted"/>
<evidence type="ECO:0000313" key="2">
    <source>
        <dbReference type="EMBL" id="EIM79915.1"/>
    </source>
</evidence>
<accession>R7RYD6</accession>
<dbReference type="Proteomes" id="UP000053927">
    <property type="component" value="Unassembled WGS sequence"/>
</dbReference>
<evidence type="ECO:0000313" key="3">
    <source>
        <dbReference type="Proteomes" id="UP000053927"/>
    </source>
</evidence>
<dbReference type="PANTHER" id="PTHR12984:SF3">
    <property type="entry name" value="N-TERMINAL KINASE-LIKE PROTEIN"/>
    <property type="match status" value="1"/>
</dbReference>
<dbReference type="SUPFAM" id="SSF56112">
    <property type="entry name" value="Protein kinase-like (PK-like)"/>
    <property type="match status" value="1"/>
</dbReference>
<dbReference type="InterPro" id="IPR000719">
    <property type="entry name" value="Prot_kinase_dom"/>
</dbReference>
<feature type="domain" description="Protein kinase" evidence="1">
    <location>
        <begin position="1"/>
        <end position="298"/>
    </location>
</feature>
<dbReference type="PROSITE" id="PS50011">
    <property type="entry name" value="PROTEIN_KINASE_DOM"/>
    <property type="match status" value="1"/>
</dbReference>
<dbReference type="EMBL" id="JH687400">
    <property type="protein sequence ID" value="EIM79915.1"/>
    <property type="molecule type" value="Genomic_DNA"/>
</dbReference>
<dbReference type="InterPro" id="IPR011009">
    <property type="entry name" value="Kinase-like_dom_sf"/>
</dbReference>
<gene>
    <name evidence="2" type="ORF">STEHIDRAFT_68932</name>
</gene>
<organism evidence="2 3">
    <name type="scientific">Stereum hirsutum (strain FP-91666)</name>
    <name type="common">White-rot fungus</name>
    <dbReference type="NCBI Taxonomy" id="721885"/>
    <lineage>
        <taxon>Eukaryota</taxon>
        <taxon>Fungi</taxon>
        <taxon>Dikarya</taxon>
        <taxon>Basidiomycota</taxon>
        <taxon>Agaricomycotina</taxon>
        <taxon>Agaricomycetes</taxon>
        <taxon>Russulales</taxon>
        <taxon>Stereaceae</taxon>
        <taxon>Stereum</taxon>
    </lineage>
</organism>
<dbReference type="OMA" id="NDTSWAG"/>
<dbReference type="InterPro" id="IPR011989">
    <property type="entry name" value="ARM-like"/>
</dbReference>
<dbReference type="Gene3D" id="1.25.10.10">
    <property type="entry name" value="Leucine-rich Repeat Variant"/>
    <property type="match status" value="1"/>
</dbReference>
<dbReference type="InterPro" id="IPR016024">
    <property type="entry name" value="ARM-type_fold"/>
</dbReference>
<dbReference type="Gene3D" id="3.30.200.20">
    <property type="entry name" value="Phosphorylase Kinase, domain 1"/>
    <property type="match status" value="1"/>
</dbReference>
<dbReference type="GO" id="GO:0006409">
    <property type="term" value="P:tRNA export from nucleus"/>
    <property type="evidence" value="ECO:0007669"/>
    <property type="project" value="TreeGrafter"/>
</dbReference>
<dbReference type="KEGG" id="shs:STEHIDRAFT_68932"/>
<dbReference type="GO" id="GO:0005737">
    <property type="term" value="C:cytoplasm"/>
    <property type="evidence" value="ECO:0007669"/>
    <property type="project" value="TreeGrafter"/>
</dbReference>
<dbReference type="PANTHER" id="PTHR12984">
    <property type="entry name" value="SCY1-RELATED S/T PROTEIN KINASE-LIKE"/>
    <property type="match status" value="1"/>
</dbReference>
<dbReference type="Gene3D" id="1.10.510.10">
    <property type="entry name" value="Transferase(Phosphotransferase) domain 1"/>
    <property type="match status" value="1"/>
</dbReference>
<dbReference type="InterPro" id="IPR051177">
    <property type="entry name" value="CIK-Related_Protein"/>
</dbReference>
<reference evidence="3" key="1">
    <citation type="journal article" date="2012" name="Science">
        <title>The Paleozoic origin of enzymatic lignin decomposition reconstructed from 31 fungal genomes.</title>
        <authorList>
            <person name="Floudas D."/>
            <person name="Binder M."/>
            <person name="Riley R."/>
            <person name="Barry K."/>
            <person name="Blanchette R.A."/>
            <person name="Henrissat B."/>
            <person name="Martinez A.T."/>
            <person name="Otillar R."/>
            <person name="Spatafora J.W."/>
            <person name="Yadav J.S."/>
            <person name="Aerts A."/>
            <person name="Benoit I."/>
            <person name="Boyd A."/>
            <person name="Carlson A."/>
            <person name="Copeland A."/>
            <person name="Coutinho P.M."/>
            <person name="de Vries R.P."/>
            <person name="Ferreira P."/>
            <person name="Findley K."/>
            <person name="Foster B."/>
            <person name="Gaskell J."/>
            <person name="Glotzer D."/>
            <person name="Gorecki P."/>
            <person name="Heitman J."/>
            <person name="Hesse C."/>
            <person name="Hori C."/>
            <person name="Igarashi K."/>
            <person name="Jurgens J.A."/>
            <person name="Kallen N."/>
            <person name="Kersten P."/>
            <person name="Kohler A."/>
            <person name="Kuees U."/>
            <person name="Kumar T.K.A."/>
            <person name="Kuo A."/>
            <person name="LaButti K."/>
            <person name="Larrondo L.F."/>
            <person name="Lindquist E."/>
            <person name="Ling A."/>
            <person name="Lombard V."/>
            <person name="Lucas S."/>
            <person name="Lundell T."/>
            <person name="Martin R."/>
            <person name="McLaughlin D.J."/>
            <person name="Morgenstern I."/>
            <person name="Morin E."/>
            <person name="Murat C."/>
            <person name="Nagy L.G."/>
            <person name="Nolan M."/>
            <person name="Ohm R.A."/>
            <person name="Patyshakuliyeva A."/>
            <person name="Rokas A."/>
            <person name="Ruiz-Duenas F.J."/>
            <person name="Sabat G."/>
            <person name="Salamov A."/>
            <person name="Samejima M."/>
            <person name="Schmutz J."/>
            <person name="Slot J.C."/>
            <person name="St John F."/>
            <person name="Stenlid J."/>
            <person name="Sun H."/>
            <person name="Sun S."/>
            <person name="Syed K."/>
            <person name="Tsang A."/>
            <person name="Wiebenga A."/>
            <person name="Young D."/>
            <person name="Pisabarro A."/>
            <person name="Eastwood D.C."/>
            <person name="Martin F."/>
            <person name="Cullen D."/>
            <person name="Grigoriev I.V."/>
            <person name="Hibbett D.S."/>
        </authorList>
    </citation>
    <scope>NUCLEOTIDE SEQUENCE [LARGE SCALE GENOMIC DNA]</scope>
    <source>
        <strain evidence="3">FP-91666</strain>
    </source>
</reference>
<protein>
    <submittedName>
        <fullName evidence="2">ARM repeat-containing protein</fullName>
    </submittedName>
</protein>
<evidence type="ECO:0000259" key="1">
    <source>
        <dbReference type="PROSITE" id="PS50011"/>
    </source>
</evidence>
<dbReference type="OrthoDB" id="447103at2759"/>
<dbReference type="GeneID" id="18806478"/>
<keyword evidence="3" id="KW-1185">Reference proteome</keyword>
<dbReference type="RefSeq" id="XP_007310874.1">
    <property type="nucleotide sequence ID" value="XM_007310812.1"/>
</dbReference>
<dbReference type="GO" id="GO:0005524">
    <property type="term" value="F:ATP binding"/>
    <property type="evidence" value="ECO:0007669"/>
    <property type="project" value="InterPro"/>
</dbReference>
<sequence>MDYLRTLGSAAVSSLVQKSGLNLPFSLGQRVSSFDNTSIWTLYDGTKRDDGSPVSIFEFDGSQPNKRNVLPLAKNTLRKLRVMRHPDVLKFMDAVETETTIYIMTEPVRPLAAELQSMSGKSVQDKQDWLLWGLHRITTALAFVNDPGNSTHGSVRIGSIFLSTRGEWRLGGFEVLSSPKDEAAVLYTYGGLMVEANSIASPEVKKSGWSALKETPPPAADGYALALLIHALFNPDAPLPPTVHPPHPPPQASSRGAIPASLFPFVKRLLNPNPKTRMTAKMFLEVGMTESASEGGFFKQNRLLRVCEGLDGFGLMAEGERLALLRTIKDVAPTLPPTFSTHLILPSLLSSLGVPALATSASSILPLVIQLGKNVPPEEYSKLVLEPVIKLFESPDRGTRMALLEALPEFADKLDKKMVVDKVWPNLQTGFSDTVAVIREATVKSIGLLSDKFSERILNNDLLRHLARLQSDPEPSIRTNACILVGRLGPNLGYNTKRKVLIMAFAKALKDEFVHARVAGIMAFMACVGCFEMDELAGKVVGCVAGALVDKEKLVRDQAFKAIEMFIKRLETHAATMPETAPQNELPAALGAFAPPATNGSSQATIASSAAGAAGALAGWAISSLGKKVRLSSPSIQRPKTWTVYGSKYVLIILGPLDHLERDAVQYRTRSLRLPTRPTTRPKLDPPRTQFLFLRTSNTFYAFHPYRHQTEAQRSWSWGWDA</sequence>